<gene>
    <name evidence="2" type="ORF">CPSG_03867</name>
</gene>
<dbReference type="Proteomes" id="UP000002497">
    <property type="component" value="Unassembled WGS sequence"/>
</dbReference>
<dbReference type="VEuPathDB" id="FungiDB:CPSG_03867"/>
<keyword evidence="3" id="KW-1185">Reference proteome</keyword>
<protein>
    <submittedName>
        <fullName evidence="2">Uncharacterized protein</fullName>
    </submittedName>
</protein>
<dbReference type="HOGENOM" id="CLU_001265_1_2_1"/>
<dbReference type="PANTHER" id="PTHR11360:SF287">
    <property type="entry name" value="MFS MONOCARBOXYLATE TRANSPORTER"/>
    <property type="match status" value="1"/>
</dbReference>
<dbReference type="InterPro" id="IPR036259">
    <property type="entry name" value="MFS_trans_sf"/>
</dbReference>
<dbReference type="PANTHER" id="PTHR11360">
    <property type="entry name" value="MONOCARBOXYLATE TRANSPORTER"/>
    <property type="match status" value="1"/>
</dbReference>
<dbReference type="OrthoDB" id="2213137at2759"/>
<feature type="transmembrane region" description="Helical" evidence="1">
    <location>
        <begin position="43"/>
        <end position="64"/>
    </location>
</feature>
<feature type="transmembrane region" description="Helical" evidence="1">
    <location>
        <begin position="12"/>
        <end position="31"/>
    </location>
</feature>
<dbReference type="AlphaFoldDB" id="E9D2R9"/>
<sequence>MAMQKWPFWRTWSIRIGFIIIIAALVTSSFATDVWHLVFTQGALYAVGGTLAYGPAIVFLMNGLSAGKGCLWGNVAWAVTVAILAIPLLFVVKRRIPNSQRHHARRLTFNFLKERTFWFVQLGNIFEGLGYFMPTIYLLSYARSLGVRNEAITATVSLLNRAAVFGCIFVGFLIDSSTYAGLIKEVHADENGNGGEPGMVIGFLAAGRGIGSVICGPLSEALVKGRPWVGKAGMGYGTACGPLIVFAGISALLGGVSFWARLLQWMK</sequence>
<dbReference type="eggNOG" id="ENOG502T6WN">
    <property type="taxonomic scope" value="Eukaryota"/>
</dbReference>
<feature type="transmembrane region" description="Helical" evidence="1">
    <location>
        <begin position="117"/>
        <end position="139"/>
    </location>
</feature>
<evidence type="ECO:0000313" key="3">
    <source>
        <dbReference type="Proteomes" id="UP000002497"/>
    </source>
</evidence>
<feature type="transmembrane region" description="Helical" evidence="1">
    <location>
        <begin position="243"/>
        <end position="263"/>
    </location>
</feature>
<keyword evidence="1" id="KW-1133">Transmembrane helix</keyword>
<evidence type="ECO:0000256" key="1">
    <source>
        <dbReference type="SAM" id="Phobius"/>
    </source>
</evidence>
<feature type="transmembrane region" description="Helical" evidence="1">
    <location>
        <begin position="71"/>
        <end position="92"/>
    </location>
</feature>
<dbReference type="InterPro" id="IPR050327">
    <property type="entry name" value="Proton-linked_MCT"/>
</dbReference>
<dbReference type="SUPFAM" id="SSF103473">
    <property type="entry name" value="MFS general substrate transporter"/>
    <property type="match status" value="1"/>
</dbReference>
<accession>E9D2R9</accession>
<evidence type="ECO:0000313" key="2">
    <source>
        <dbReference type="EMBL" id="EFW19483.1"/>
    </source>
</evidence>
<dbReference type="EMBL" id="GL636490">
    <property type="protein sequence ID" value="EFW19483.1"/>
    <property type="molecule type" value="Genomic_DNA"/>
</dbReference>
<dbReference type="OMA" id="KERTFWF"/>
<keyword evidence="1" id="KW-0472">Membrane</keyword>
<proteinExistence type="predicted"/>
<reference evidence="3" key="1">
    <citation type="journal article" date="2010" name="Genome Res.">
        <title>Population genomic sequencing of Coccidioides fungi reveals recent hybridization and transposon control.</title>
        <authorList>
            <person name="Neafsey D.E."/>
            <person name="Barker B.M."/>
            <person name="Sharpton T.J."/>
            <person name="Stajich J.E."/>
            <person name="Park D.J."/>
            <person name="Whiston E."/>
            <person name="Hung C.-Y."/>
            <person name="McMahan C."/>
            <person name="White J."/>
            <person name="Sykes S."/>
            <person name="Heiman D."/>
            <person name="Young S."/>
            <person name="Zeng Q."/>
            <person name="Abouelleil A."/>
            <person name="Aftuck L."/>
            <person name="Bessette D."/>
            <person name="Brown A."/>
            <person name="FitzGerald M."/>
            <person name="Lui A."/>
            <person name="Macdonald J.P."/>
            <person name="Priest M."/>
            <person name="Orbach M.J."/>
            <person name="Galgiani J.N."/>
            <person name="Kirkland T.N."/>
            <person name="Cole G.T."/>
            <person name="Birren B.W."/>
            <person name="Henn M.R."/>
            <person name="Taylor J.W."/>
            <person name="Rounsley S.D."/>
        </authorList>
    </citation>
    <scope>NUCLEOTIDE SEQUENCE [LARGE SCALE GENOMIC DNA]</scope>
    <source>
        <strain evidence="3">RMSCC 757 / Silveira</strain>
    </source>
</reference>
<organism evidence="3">
    <name type="scientific">Coccidioides posadasii (strain RMSCC 757 / Silveira)</name>
    <name type="common">Valley fever fungus</name>
    <dbReference type="NCBI Taxonomy" id="443226"/>
    <lineage>
        <taxon>Eukaryota</taxon>
        <taxon>Fungi</taxon>
        <taxon>Dikarya</taxon>
        <taxon>Ascomycota</taxon>
        <taxon>Pezizomycotina</taxon>
        <taxon>Eurotiomycetes</taxon>
        <taxon>Eurotiomycetidae</taxon>
        <taxon>Onygenales</taxon>
        <taxon>Onygenaceae</taxon>
        <taxon>Coccidioides</taxon>
    </lineage>
</organism>
<name>E9D2R9_COCPS</name>
<reference evidence="3" key="2">
    <citation type="submission" date="2010-03" db="EMBL/GenBank/DDBJ databases">
        <title>The genome sequence of Coccidioides posadasii strain Silveira.</title>
        <authorList>
            <consortium name="The Broad Institute Genome Sequencing Center for Infectious Disease"/>
            <person name="Neafsey D."/>
            <person name="Orbach M."/>
            <person name="Henn M.R."/>
            <person name="Cole G.T."/>
            <person name="Galgiani J."/>
            <person name="Gardner M.J."/>
            <person name="Kirkland T.N."/>
            <person name="Taylor J.W."/>
            <person name="Young S.K."/>
            <person name="Zeng Q."/>
            <person name="Koehrsen M."/>
            <person name="Alvarado L."/>
            <person name="Berlin A."/>
            <person name="Borenstein D."/>
            <person name="Chapman S.B."/>
            <person name="Chen Z."/>
            <person name="Engels R."/>
            <person name="Freedman E."/>
            <person name="Gellesch M."/>
            <person name="Goldberg J."/>
            <person name="Griggs A."/>
            <person name="Gujja S."/>
            <person name="Heilman E."/>
            <person name="Heiman D."/>
            <person name="Howarth C."/>
            <person name="Jen D."/>
            <person name="Larson L."/>
            <person name="Mehta T."/>
            <person name="Neiman D."/>
            <person name="Park D."/>
            <person name="Pearson M."/>
            <person name="Richards J."/>
            <person name="Roberts A."/>
            <person name="Saif S."/>
            <person name="Shea T."/>
            <person name="Shenoy N."/>
            <person name="Sisk P."/>
            <person name="Stolte C."/>
            <person name="Sykes S."/>
            <person name="Walk T."/>
            <person name="White J."/>
            <person name="Yandava C."/>
            <person name="Haas B."/>
            <person name="Nusbaum C."/>
            <person name="Birren B."/>
        </authorList>
    </citation>
    <scope>NUCLEOTIDE SEQUENCE [LARGE SCALE GENOMIC DNA]</scope>
    <source>
        <strain evidence="3">RMSCC 757 / Silveira</strain>
    </source>
</reference>
<dbReference type="VEuPathDB" id="FungiDB:D8B26_007709"/>
<keyword evidence="1" id="KW-0812">Transmembrane</keyword>
<feature type="transmembrane region" description="Helical" evidence="1">
    <location>
        <begin position="151"/>
        <end position="174"/>
    </location>
</feature>